<sequence length="366" mass="41636">MHGARIDRASKIRTGLTWKRVLGAVAILCFGRNFLSCFTPPSDLQSKLPSVSVQIATYNRPSLVLEALQQIEVQDYAGKIEVLILDDSPQSCQQAVEHFASTSRHCITYRFLSERHTIGAKRNLAVNLSQTDLICTWDDDDIYPKDRIRLQVDFLLRHPRCRCAMIERRYFFWKTGHLRACHDELQLFPLENTLCFWRYWFQAGRTFDAGNINEGLGLLRGKRGLKHPGRVGILSIQAEELPFVYVKHSESMTGDQMVAAAEGPVGFVASPLFALARALHGKRFPALADCTWYTAVLTSVRKLLCEIIEKDIKQLEGSEELARYLRKLTGRELEKSEGLIPTTHCSSTRAILSFIQTDRTCSWWSL</sequence>
<dbReference type="InterPro" id="IPR029044">
    <property type="entry name" value="Nucleotide-diphossugar_trans"/>
</dbReference>
<keyword evidence="5" id="KW-1185">Reference proteome</keyword>
<feature type="domain" description="Glycosyltransferase 2-like" evidence="1">
    <location>
        <begin position="52"/>
        <end position="183"/>
    </location>
</feature>
<accession>A0A9P1D4E9</accession>
<dbReference type="Proteomes" id="UP001152797">
    <property type="component" value="Unassembled WGS sequence"/>
</dbReference>
<gene>
    <name evidence="2" type="ORF">C1SCF055_LOCUS27785</name>
</gene>
<evidence type="ECO:0000313" key="2">
    <source>
        <dbReference type="EMBL" id="CAI4001771.1"/>
    </source>
</evidence>
<dbReference type="EMBL" id="CAMXCT010003001">
    <property type="protein sequence ID" value="CAI4001771.1"/>
    <property type="molecule type" value="Genomic_DNA"/>
</dbReference>
<dbReference type="EMBL" id="CAMXCT020003001">
    <property type="protein sequence ID" value="CAL1155146.1"/>
    <property type="molecule type" value="Genomic_DNA"/>
</dbReference>
<dbReference type="CDD" id="cd00761">
    <property type="entry name" value="Glyco_tranf_GTA_type"/>
    <property type="match status" value="1"/>
</dbReference>
<evidence type="ECO:0000313" key="3">
    <source>
        <dbReference type="EMBL" id="CAL1155146.1"/>
    </source>
</evidence>
<dbReference type="PANTHER" id="PTHR22916:SF3">
    <property type="entry name" value="UDP-GLCNAC:BETAGAL BETA-1,3-N-ACETYLGLUCOSAMINYLTRANSFERASE-LIKE PROTEIN 1"/>
    <property type="match status" value="1"/>
</dbReference>
<evidence type="ECO:0000259" key="1">
    <source>
        <dbReference type="Pfam" id="PF00535"/>
    </source>
</evidence>
<evidence type="ECO:0000313" key="5">
    <source>
        <dbReference type="Proteomes" id="UP001152797"/>
    </source>
</evidence>
<evidence type="ECO:0000313" key="4">
    <source>
        <dbReference type="EMBL" id="CAL4789083.1"/>
    </source>
</evidence>
<dbReference type="SUPFAM" id="SSF53448">
    <property type="entry name" value="Nucleotide-diphospho-sugar transferases"/>
    <property type="match status" value="1"/>
</dbReference>
<dbReference type="PANTHER" id="PTHR22916">
    <property type="entry name" value="GLYCOSYLTRANSFERASE"/>
    <property type="match status" value="1"/>
</dbReference>
<dbReference type="Gene3D" id="3.90.550.10">
    <property type="entry name" value="Spore Coat Polysaccharide Biosynthesis Protein SpsA, Chain A"/>
    <property type="match status" value="1"/>
</dbReference>
<dbReference type="EMBL" id="CAMXCT030003001">
    <property type="protein sequence ID" value="CAL4789083.1"/>
    <property type="molecule type" value="Genomic_DNA"/>
</dbReference>
<dbReference type="Pfam" id="PF00535">
    <property type="entry name" value="Glycos_transf_2"/>
    <property type="match status" value="1"/>
</dbReference>
<organism evidence="2">
    <name type="scientific">Cladocopium goreaui</name>
    <dbReference type="NCBI Taxonomy" id="2562237"/>
    <lineage>
        <taxon>Eukaryota</taxon>
        <taxon>Sar</taxon>
        <taxon>Alveolata</taxon>
        <taxon>Dinophyceae</taxon>
        <taxon>Suessiales</taxon>
        <taxon>Symbiodiniaceae</taxon>
        <taxon>Cladocopium</taxon>
    </lineage>
</organism>
<comment type="caution">
    <text evidence="2">The sequence shown here is derived from an EMBL/GenBank/DDBJ whole genome shotgun (WGS) entry which is preliminary data.</text>
</comment>
<name>A0A9P1D4E9_9DINO</name>
<proteinExistence type="predicted"/>
<dbReference type="OrthoDB" id="206708at2759"/>
<reference evidence="3" key="2">
    <citation type="submission" date="2024-04" db="EMBL/GenBank/DDBJ databases">
        <authorList>
            <person name="Chen Y."/>
            <person name="Shah S."/>
            <person name="Dougan E. K."/>
            <person name="Thang M."/>
            <person name="Chan C."/>
        </authorList>
    </citation>
    <scope>NUCLEOTIDE SEQUENCE [LARGE SCALE GENOMIC DNA]</scope>
</reference>
<dbReference type="InterPro" id="IPR001173">
    <property type="entry name" value="Glyco_trans_2-like"/>
</dbReference>
<dbReference type="AlphaFoldDB" id="A0A9P1D4E9"/>
<dbReference type="GO" id="GO:0016758">
    <property type="term" value="F:hexosyltransferase activity"/>
    <property type="evidence" value="ECO:0007669"/>
    <property type="project" value="UniProtKB-ARBA"/>
</dbReference>
<protein>
    <submittedName>
        <fullName evidence="4">Glycosyltransferase 2-like domain-containing protein</fullName>
    </submittedName>
</protein>
<reference evidence="2" key="1">
    <citation type="submission" date="2022-10" db="EMBL/GenBank/DDBJ databases">
        <authorList>
            <person name="Chen Y."/>
            <person name="Dougan E. K."/>
            <person name="Chan C."/>
            <person name="Rhodes N."/>
            <person name="Thang M."/>
        </authorList>
    </citation>
    <scope>NUCLEOTIDE SEQUENCE</scope>
</reference>